<evidence type="ECO:0000313" key="4">
    <source>
        <dbReference type="EMBL" id="MBB6253013.1"/>
    </source>
</evidence>
<dbReference type="PANTHER" id="PTHR30349">
    <property type="entry name" value="PHAGE INTEGRASE-RELATED"/>
    <property type="match status" value="1"/>
</dbReference>
<evidence type="ECO:0000313" key="5">
    <source>
        <dbReference type="Proteomes" id="UP000539175"/>
    </source>
</evidence>
<dbReference type="GO" id="GO:0003677">
    <property type="term" value="F:DNA binding"/>
    <property type="evidence" value="ECO:0007669"/>
    <property type="project" value="InterPro"/>
</dbReference>
<evidence type="ECO:0000256" key="1">
    <source>
        <dbReference type="ARBA" id="ARBA00022908"/>
    </source>
</evidence>
<name>A0A7X0AZK5_9PROT</name>
<reference evidence="4 5" key="1">
    <citation type="submission" date="2020-08" db="EMBL/GenBank/DDBJ databases">
        <title>Genomic Encyclopedia of Type Strains, Phase IV (KMG-IV): sequencing the most valuable type-strain genomes for metagenomic binning, comparative biology and taxonomic classification.</title>
        <authorList>
            <person name="Goeker M."/>
        </authorList>
    </citation>
    <scope>NUCLEOTIDE SEQUENCE [LARGE SCALE GENOMIC DNA]</scope>
    <source>
        <strain evidence="4 5">DSM 22198</strain>
    </source>
</reference>
<organism evidence="4 5">
    <name type="scientific">Nitrospirillum iridis</name>
    <dbReference type="NCBI Taxonomy" id="765888"/>
    <lineage>
        <taxon>Bacteria</taxon>
        <taxon>Pseudomonadati</taxon>
        <taxon>Pseudomonadota</taxon>
        <taxon>Alphaproteobacteria</taxon>
        <taxon>Rhodospirillales</taxon>
        <taxon>Azospirillaceae</taxon>
        <taxon>Nitrospirillum</taxon>
    </lineage>
</organism>
<evidence type="ECO:0000256" key="2">
    <source>
        <dbReference type="ARBA" id="ARBA00023172"/>
    </source>
</evidence>
<dbReference type="InterPro" id="IPR011010">
    <property type="entry name" value="DNA_brk_join_enz"/>
</dbReference>
<dbReference type="GO" id="GO:0006310">
    <property type="term" value="P:DNA recombination"/>
    <property type="evidence" value="ECO:0007669"/>
    <property type="project" value="UniProtKB-KW"/>
</dbReference>
<dbReference type="SUPFAM" id="SSF56349">
    <property type="entry name" value="DNA breaking-rejoining enzymes"/>
    <property type="match status" value="1"/>
</dbReference>
<protein>
    <submittedName>
        <fullName evidence="4">Integrase</fullName>
    </submittedName>
</protein>
<keyword evidence="2" id="KW-0233">DNA recombination</keyword>
<gene>
    <name evidence="4" type="ORF">FHS74_003582</name>
</gene>
<evidence type="ECO:0000259" key="3">
    <source>
        <dbReference type="PROSITE" id="PS51898"/>
    </source>
</evidence>
<dbReference type="InterPro" id="IPR013762">
    <property type="entry name" value="Integrase-like_cat_sf"/>
</dbReference>
<dbReference type="Pfam" id="PF00589">
    <property type="entry name" value="Phage_integrase"/>
    <property type="match status" value="1"/>
</dbReference>
<dbReference type="RefSeq" id="WP_184803007.1">
    <property type="nucleotide sequence ID" value="NZ_JACIIZ010000010.1"/>
</dbReference>
<keyword evidence="1" id="KW-0229">DNA integration</keyword>
<dbReference type="CDD" id="cd00796">
    <property type="entry name" value="INT_Rci_Hp1_C"/>
    <property type="match status" value="1"/>
</dbReference>
<comment type="caution">
    <text evidence="4">The sequence shown here is derived from an EMBL/GenBank/DDBJ whole genome shotgun (WGS) entry which is preliminary data.</text>
</comment>
<feature type="domain" description="Tyr recombinase" evidence="3">
    <location>
        <begin position="166"/>
        <end position="364"/>
    </location>
</feature>
<dbReference type="AlphaFoldDB" id="A0A7X0AZK5"/>
<sequence>MKLYKPQESVFWWVDFSVNGKRLRKSTKRTSKTEAREVAQAMLKKEMDRVQLGAAEELTIKDALERYLKTIEGRPSYGPRKVLKGKLIGETRPNPKSWFIPPTTLMSEITTATALTLWKEREGEGFKGNYIGNEIGLLGRVYNLCRDVWGVAVAPNVRFAAPKYEPKTRYLTLDEERRLLEELHPDKLPPMARGVVGPARQDLWDFAVFLLDTGCRHTEGATMTWHDVDFERGVLHLYRSKVKNRSVLAMTARLRAVLERRYRTRRDEASPYIFPGRKDSKTPRGYSAAAFTAAMERAGINDPVVIARRGKATIHTLRDTFATKLIMNGVSLFEVSKLLGHSTMSMTVKYAHLEHETVSRNAVSVLDKLA</sequence>
<keyword evidence="5" id="KW-1185">Reference proteome</keyword>
<dbReference type="EMBL" id="JACIIZ010000010">
    <property type="protein sequence ID" value="MBB6253013.1"/>
    <property type="molecule type" value="Genomic_DNA"/>
</dbReference>
<dbReference type="InterPro" id="IPR050090">
    <property type="entry name" value="Tyrosine_recombinase_XerCD"/>
</dbReference>
<dbReference type="GO" id="GO:0015074">
    <property type="term" value="P:DNA integration"/>
    <property type="evidence" value="ECO:0007669"/>
    <property type="project" value="UniProtKB-KW"/>
</dbReference>
<dbReference type="Proteomes" id="UP000539175">
    <property type="component" value="Unassembled WGS sequence"/>
</dbReference>
<dbReference type="PANTHER" id="PTHR30349:SF64">
    <property type="entry name" value="PROPHAGE INTEGRASE INTD-RELATED"/>
    <property type="match status" value="1"/>
</dbReference>
<accession>A0A7X0AZK5</accession>
<dbReference type="InterPro" id="IPR002104">
    <property type="entry name" value="Integrase_catalytic"/>
</dbReference>
<dbReference type="PROSITE" id="PS51898">
    <property type="entry name" value="TYR_RECOMBINASE"/>
    <property type="match status" value="1"/>
</dbReference>
<dbReference type="Gene3D" id="1.10.443.10">
    <property type="entry name" value="Intergrase catalytic core"/>
    <property type="match status" value="1"/>
</dbReference>
<proteinExistence type="predicted"/>